<dbReference type="AlphaFoldDB" id="A0A934WP33"/>
<evidence type="ECO:0000313" key="4">
    <source>
        <dbReference type="Proteomes" id="UP000633365"/>
    </source>
</evidence>
<keyword evidence="2" id="KW-0472">Membrane</keyword>
<evidence type="ECO:0000313" key="3">
    <source>
        <dbReference type="EMBL" id="MBK6087081.1"/>
    </source>
</evidence>
<keyword evidence="2" id="KW-1133">Transmembrane helix</keyword>
<dbReference type="RefSeq" id="WP_201426506.1">
    <property type="nucleotide sequence ID" value="NZ_JAEQMG010000005.1"/>
</dbReference>
<keyword evidence="2" id="KW-0812">Transmembrane</keyword>
<dbReference type="Proteomes" id="UP000633365">
    <property type="component" value="Unassembled WGS sequence"/>
</dbReference>
<gene>
    <name evidence="3" type="ORF">JKK62_00110</name>
</gene>
<evidence type="ECO:0008006" key="5">
    <source>
        <dbReference type="Google" id="ProtNLM"/>
    </source>
</evidence>
<comment type="caution">
    <text evidence="3">The sequence shown here is derived from an EMBL/GenBank/DDBJ whole genome shotgun (WGS) entry which is preliminary data.</text>
</comment>
<organism evidence="3 4">
    <name type="scientific">Ruminococcus difficilis</name>
    <dbReference type="NCBI Taxonomy" id="2763069"/>
    <lineage>
        <taxon>Bacteria</taxon>
        <taxon>Bacillati</taxon>
        <taxon>Bacillota</taxon>
        <taxon>Clostridia</taxon>
        <taxon>Eubacteriales</taxon>
        <taxon>Oscillospiraceae</taxon>
        <taxon>Ruminococcus</taxon>
    </lineage>
</organism>
<reference evidence="3" key="1">
    <citation type="submission" date="2021-01" db="EMBL/GenBank/DDBJ databases">
        <title>Genome public.</title>
        <authorList>
            <person name="Liu C."/>
            <person name="Sun Q."/>
        </authorList>
    </citation>
    <scope>NUCLEOTIDE SEQUENCE</scope>
    <source>
        <strain evidence="3">M6</strain>
    </source>
</reference>
<protein>
    <recommendedName>
        <fullName evidence="5">Cell division protein FtsL</fullName>
    </recommendedName>
</protein>
<evidence type="ECO:0000256" key="1">
    <source>
        <dbReference type="SAM" id="MobiDB-lite"/>
    </source>
</evidence>
<feature type="region of interest" description="Disordered" evidence="1">
    <location>
        <begin position="20"/>
        <end position="53"/>
    </location>
</feature>
<feature type="transmembrane region" description="Helical" evidence="2">
    <location>
        <begin position="65"/>
        <end position="85"/>
    </location>
</feature>
<name>A0A934WP33_9FIRM</name>
<accession>A0A934WP33</accession>
<keyword evidence="4" id="KW-1185">Reference proteome</keyword>
<evidence type="ECO:0000256" key="2">
    <source>
        <dbReference type="SAM" id="Phobius"/>
    </source>
</evidence>
<dbReference type="EMBL" id="JAEQMG010000005">
    <property type="protein sequence ID" value="MBK6087081.1"/>
    <property type="molecule type" value="Genomic_DNA"/>
</dbReference>
<proteinExistence type="predicted"/>
<sequence length="177" mass="19967">MAYNNNAAYDLTLFDEENTYSSAAPKRREEEPVRKPKKKAKNNVVEFSEEDKLKSRRRRHNPFKMVLGGLSAAVVTVIIGFIIVGQVQLTELNQQIITAQETLEDTQSIYTQNQMKLEANLSNAEIEKYAASLGMTKASNAQKEFISLEGGDKAEVSVQKSENIFTQFIESIKNLWS</sequence>